<protein>
    <submittedName>
        <fullName evidence="2">Uncharacterized protein</fullName>
    </submittedName>
</protein>
<feature type="region of interest" description="Disordered" evidence="1">
    <location>
        <begin position="227"/>
        <end position="248"/>
    </location>
</feature>
<accession>A0A0F9U4K7</accession>
<evidence type="ECO:0000256" key="1">
    <source>
        <dbReference type="SAM" id="MobiDB-lite"/>
    </source>
</evidence>
<feature type="compositionally biased region" description="Polar residues" evidence="1">
    <location>
        <begin position="237"/>
        <end position="248"/>
    </location>
</feature>
<dbReference type="EMBL" id="LAZR01000203">
    <property type="protein sequence ID" value="KKN82232.1"/>
    <property type="molecule type" value="Genomic_DNA"/>
</dbReference>
<name>A0A0F9U4K7_9ZZZZ</name>
<evidence type="ECO:0000313" key="2">
    <source>
        <dbReference type="EMBL" id="KKN82232.1"/>
    </source>
</evidence>
<comment type="caution">
    <text evidence="2">The sequence shown here is derived from an EMBL/GenBank/DDBJ whole genome shotgun (WGS) entry which is preliminary data.</text>
</comment>
<reference evidence="2" key="1">
    <citation type="journal article" date="2015" name="Nature">
        <title>Complex archaea that bridge the gap between prokaryotes and eukaryotes.</title>
        <authorList>
            <person name="Spang A."/>
            <person name="Saw J.H."/>
            <person name="Jorgensen S.L."/>
            <person name="Zaremba-Niedzwiedzka K."/>
            <person name="Martijn J."/>
            <person name="Lind A.E."/>
            <person name="van Eijk R."/>
            <person name="Schleper C."/>
            <person name="Guy L."/>
            <person name="Ettema T.J."/>
        </authorList>
    </citation>
    <scope>NUCLEOTIDE SEQUENCE</scope>
</reference>
<dbReference type="AlphaFoldDB" id="A0A0F9U4K7"/>
<sequence>MMNEDKTKPYEVDIGGERVVIDPSQKEAILETYEVDSGLEEDNSPHPRDEDTMADEDAAAAMHPARTTPLYKGVKPLGTEILCKNDRCNNLVGESLNPGVLKQFCHRTCAHNYHNRLYEHRQNASGGWLVERHRVTAAELHFVRTMPSSLAMAERRYKAHITKRTCTRAEPDGKCPSHDQEDYYSSKRLCLVYAVLVDDLYDELAKSRGEVYLRRWTSEDGRWAEKSDLPHLEYTKGGSQDETNLASS</sequence>
<proteinExistence type="predicted"/>
<gene>
    <name evidence="2" type="ORF">LCGC14_0310450</name>
</gene>
<organism evidence="2">
    <name type="scientific">marine sediment metagenome</name>
    <dbReference type="NCBI Taxonomy" id="412755"/>
    <lineage>
        <taxon>unclassified sequences</taxon>
        <taxon>metagenomes</taxon>
        <taxon>ecological metagenomes</taxon>
    </lineage>
</organism>